<evidence type="ECO:0000313" key="1">
    <source>
        <dbReference type="EMBL" id="MBW0472116.1"/>
    </source>
</evidence>
<comment type="caution">
    <text evidence="1">The sequence shown here is derived from an EMBL/GenBank/DDBJ whole genome shotgun (WGS) entry which is preliminary data.</text>
</comment>
<proteinExistence type="predicted"/>
<gene>
    <name evidence="1" type="ORF">O181_011831</name>
</gene>
<sequence>MLKQQSKDSKIVYYDCQQHLKQKIWELKSNHWKRFLAYKGPDHAYKEYRFTKNKQEDEITPLRNREGNQTSDFTEKASLLFHGTSVVETTADLGDIPSY</sequence>
<dbReference type="AlphaFoldDB" id="A0A9Q3BWI2"/>
<keyword evidence="2" id="KW-1185">Reference proteome</keyword>
<evidence type="ECO:0000313" key="2">
    <source>
        <dbReference type="Proteomes" id="UP000765509"/>
    </source>
</evidence>
<dbReference type="Proteomes" id="UP000765509">
    <property type="component" value="Unassembled WGS sequence"/>
</dbReference>
<dbReference type="EMBL" id="AVOT02002975">
    <property type="protein sequence ID" value="MBW0472116.1"/>
    <property type="molecule type" value="Genomic_DNA"/>
</dbReference>
<protein>
    <submittedName>
        <fullName evidence="1">Uncharacterized protein</fullName>
    </submittedName>
</protein>
<reference evidence="1" key="1">
    <citation type="submission" date="2021-03" db="EMBL/GenBank/DDBJ databases">
        <title>Draft genome sequence of rust myrtle Austropuccinia psidii MF-1, a brazilian biotype.</title>
        <authorList>
            <person name="Quecine M.C."/>
            <person name="Pachon D.M.R."/>
            <person name="Bonatelli M.L."/>
            <person name="Correr F.H."/>
            <person name="Franceschini L.M."/>
            <person name="Leite T.F."/>
            <person name="Margarido G.R.A."/>
            <person name="Almeida C.A."/>
            <person name="Ferrarezi J.A."/>
            <person name="Labate C.A."/>
        </authorList>
    </citation>
    <scope>NUCLEOTIDE SEQUENCE</scope>
    <source>
        <strain evidence="1">MF-1</strain>
    </source>
</reference>
<accession>A0A9Q3BWI2</accession>
<organism evidence="1 2">
    <name type="scientific">Austropuccinia psidii MF-1</name>
    <dbReference type="NCBI Taxonomy" id="1389203"/>
    <lineage>
        <taxon>Eukaryota</taxon>
        <taxon>Fungi</taxon>
        <taxon>Dikarya</taxon>
        <taxon>Basidiomycota</taxon>
        <taxon>Pucciniomycotina</taxon>
        <taxon>Pucciniomycetes</taxon>
        <taxon>Pucciniales</taxon>
        <taxon>Sphaerophragmiaceae</taxon>
        <taxon>Austropuccinia</taxon>
    </lineage>
</organism>
<name>A0A9Q3BWI2_9BASI</name>
<dbReference type="OrthoDB" id="2717295at2759"/>